<sequence>MSSSQYPVRNVGIYHNLPQFDPQLTGLTALITGANGISGFNTLRALLQSPQRWSRIYTLSRRPIPPEMMKLLPADVHDRIHHISCDLLQSDPGEIATLLKSGLGNADVRYIFYYAYLQPKPEDGNVMWSNHQQLVDVNVGMLSNFLKALGHTNIKPKRFLLQNGAKYYGSHLGRARTPNVESDPPPRHLEPNFYYPQEDLLFEYCASNNVEWNIIRPPFIIGTSSTTQMNGLYAFGVFAAVAAQRGTALAFPSTWELWQQYCAHHGSALLTGYLSEWAILEDKCRNEAFNSQDTSPISWDRIFHELVRWFGIQKGVQPPGEDDSGWQEFKVGGGKETPMGYGPPQSTKLAFSILEWAKDPENHKAWKEIMQRENLKFDPFLDVEANFLITDVMFVVFGPLSMNKARRLGWTGFVDTMESTFEMYQEMNALGMLPKMQVQEPRPLV</sequence>
<feature type="domain" description="PRISE-like Rossmann-fold" evidence="1">
    <location>
        <begin position="29"/>
        <end position="321"/>
    </location>
</feature>
<proteinExistence type="predicted"/>
<protein>
    <recommendedName>
        <fullName evidence="1">PRISE-like Rossmann-fold domain-containing protein</fullName>
    </recommendedName>
</protein>
<dbReference type="RefSeq" id="XP_022511192.1">
    <property type="nucleotide sequence ID" value="XM_022656582.1"/>
</dbReference>
<dbReference type="InterPro" id="IPR055222">
    <property type="entry name" value="PRISE-like_Rossmann-fold"/>
</dbReference>
<evidence type="ECO:0000259" key="1">
    <source>
        <dbReference type="Pfam" id="PF22917"/>
    </source>
</evidence>
<reference evidence="2 3" key="1">
    <citation type="submission" date="2016-03" db="EMBL/GenBank/DDBJ databases">
        <title>Draft genome sequence of the Fonsecaea monophora CBS 269.37.</title>
        <authorList>
            <person name="Bombassaro A."/>
            <person name="Vinicius W.A."/>
            <person name="De Hoog S."/>
            <person name="Sun J."/>
            <person name="Souza E.M."/>
            <person name="Raittz R.T."/>
            <person name="Costa F."/>
            <person name="Leao A.C."/>
            <person name="Tadra-Sfeir M.Z."/>
            <person name="Baura V."/>
            <person name="Balsanelli E."/>
            <person name="Pedrosa F.O."/>
            <person name="Moreno L.F."/>
            <person name="Steffens M.B."/>
            <person name="Xi L."/>
            <person name="Bocca A.L."/>
            <person name="Felipe M.S."/>
            <person name="Teixeira M."/>
            <person name="Telles Filho F.Q."/>
            <person name="Azevedo C.M."/>
            <person name="Gomes R."/>
            <person name="Vicente V.A."/>
        </authorList>
    </citation>
    <scope>NUCLEOTIDE SEQUENCE [LARGE SCALE GENOMIC DNA]</scope>
    <source>
        <strain evidence="2 3">CBS 269.37</strain>
    </source>
</reference>
<evidence type="ECO:0000313" key="3">
    <source>
        <dbReference type="Proteomes" id="UP000077002"/>
    </source>
</evidence>
<dbReference type="AlphaFoldDB" id="A0A177F6L4"/>
<dbReference type="PANTHER" id="PTHR32487:SF29">
    <property type="entry name" value="NAD-DEPENDENT EPIMERASE_DEHYDRATASE DOMAIN-CONTAINING PROTEIN"/>
    <property type="match status" value="1"/>
</dbReference>
<dbReference type="SUPFAM" id="SSF51735">
    <property type="entry name" value="NAD(P)-binding Rossmann-fold domains"/>
    <property type="match status" value="1"/>
</dbReference>
<name>A0A177F6L4_9EURO</name>
<dbReference type="Gene3D" id="3.40.50.720">
    <property type="entry name" value="NAD(P)-binding Rossmann-like Domain"/>
    <property type="match status" value="1"/>
</dbReference>
<dbReference type="Pfam" id="PF22917">
    <property type="entry name" value="PRISE"/>
    <property type="match status" value="1"/>
</dbReference>
<dbReference type="PANTHER" id="PTHR32487">
    <property type="entry name" value="3-OXO-DELTA(4,5)-STEROID 5-BETA-REDUCTASE"/>
    <property type="match status" value="1"/>
</dbReference>
<organism evidence="2 3">
    <name type="scientific">Fonsecaea monophora</name>
    <dbReference type="NCBI Taxonomy" id="254056"/>
    <lineage>
        <taxon>Eukaryota</taxon>
        <taxon>Fungi</taxon>
        <taxon>Dikarya</taxon>
        <taxon>Ascomycota</taxon>
        <taxon>Pezizomycotina</taxon>
        <taxon>Eurotiomycetes</taxon>
        <taxon>Chaetothyriomycetidae</taxon>
        <taxon>Chaetothyriales</taxon>
        <taxon>Herpotrichiellaceae</taxon>
        <taxon>Fonsecaea</taxon>
    </lineage>
</organism>
<comment type="caution">
    <text evidence="2">The sequence shown here is derived from an EMBL/GenBank/DDBJ whole genome shotgun (WGS) entry which is preliminary data.</text>
</comment>
<dbReference type="CDD" id="cd08948">
    <property type="entry name" value="5beta-POR_like_SDR_a"/>
    <property type="match status" value="1"/>
</dbReference>
<evidence type="ECO:0000313" key="2">
    <source>
        <dbReference type="EMBL" id="OAG39240.1"/>
    </source>
</evidence>
<dbReference type="InterPro" id="IPR036291">
    <property type="entry name" value="NAD(P)-bd_dom_sf"/>
</dbReference>
<gene>
    <name evidence="2" type="ORF">AYO21_06623</name>
</gene>
<dbReference type="OrthoDB" id="1731983at2759"/>
<dbReference type="EMBL" id="LVKK01000046">
    <property type="protein sequence ID" value="OAG39240.1"/>
    <property type="molecule type" value="Genomic_DNA"/>
</dbReference>
<accession>A0A177F6L4</accession>
<dbReference type="Proteomes" id="UP000077002">
    <property type="component" value="Unassembled WGS sequence"/>
</dbReference>
<keyword evidence="3" id="KW-1185">Reference proteome</keyword>
<dbReference type="GeneID" id="34601781"/>